<feature type="compositionally biased region" description="Basic and acidic residues" evidence="1">
    <location>
        <begin position="32"/>
        <end position="67"/>
    </location>
</feature>
<feature type="compositionally biased region" description="Polar residues" evidence="1">
    <location>
        <begin position="17"/>
        <end position="28"/>
    </location>
</feature>
<evidence type="ECO:0000256" key="1">
    <source>
        <dbReference type="SAM" id="MobiDB-lite"/>
    </source>
</evidence>
<evidence type="ECO:0000313" key="2">
    <source>
        <dbReference type="EMBL" id="KAF4959838.1"/>
    </source>
</evidence>
<feature type="compositionally biased region" description="Basic and acidic residues" evidence="1">
    <location>
        <begin position="107"/>
        <end position="130"/>
    </location>
</feature>
<gene>
    <name evidence="2" type="ORF">FGADI_1341</name>
</gene>
<dbReference type="Proteomes" id="UP000604273">
    <property type="component" value="Unassembled WGS sequence"/>
</dbReference>
<feature type="region of interest" description="Disordered" evidence="1">
    <location>
        <begin position="92"/>
        <end position="158"/>
    </location>
</feature>
<protein>
    <submittedName>
        <fullName evidence="2">Uncharacterized protein</fullName>
    </submittedName>
</protein>
<feature type="compositionally biased region" description="Polar residues" evidence="1">
    <location>
        <begin position="226"/>
        <end position="236"/>
    </location>
</feature>
<comment type="caution">
    <text evidence="2">The sequence shown here is derived from an EMBL/GenBank/DDBJ whole genome shotgun (WGS) entry which is preliminary data.</text>
</comment>
<feature type="compositionally biased region" description="Acidic residues" evidence="1">
    <location>
        <begin position="251"/>
        <end position="262"/>
    </location>
</feature>
<dbReference type="EMBL" id="JABFAI010000029">
    <property type="protein sequence ID" value="KAF4959838.1"/>
    <property type="molecule type" value="Genomic_DNA"/>
</dbReference>
<dbReference type="AlphaFoldDB" id="A0A8H4X2S7"/>
<organism evidence="2 3">
    <name type="scientific">Fusarium gaditjirri</name>
    <dbReference type="NCBI Taxonomy" id="282569"/>
    <lineage>
        <taxon>Eukaryota</taxon>
        <taxon>Fungi</taxon>
        <taxon>Dikarya</taxon>
        <taxon>Ascomycota</taxon>
        <taxon>Pezizomycotina</taxon>
        <taxon>Sordariomycetes</taxon>
        <taxon>Hypocreomycetidae</taxon>
        <taxon>Hypocreales</taxon>
        <taxon>Nectriaceae</taxon>
        <taxon>Fusarium</taxon>
        <taxon>Fusarium nisikadoi species complex</taxon>
    </lineage>
</organism>
<proteinExistence type="predicted"/>
<reference evidence="2" key="1">
    <citation type="journal article" date="2020" name="BMC Genomics">
        <title>Correction to: Identification and distribution of gene clusters required for synthesis of sphingolipid metabolism inhibitors in diverse species of the filamentous fungus Fusarium.</title>
        <authorList>
            <person name="Kim H.S."/>
            <person name="Lohmar J.M."/>
            <person name="Busman M."/>
            <person name="Brown D.W."/>
            <person name="Naumann T.A."/>
            <person name="Divon H.H."/>
            <person name="Lysoe E."/>
            <person name="Uhlig S."/>
            <person name="Proctor R.H."/>
        </authorList>
    </citation>
    <scope>NUCLEOTIDE SEQUENCE</scope>
    <source>
        <strain evidence="2">NRRL 45417</strain>
    </source>
</reference>
<accession>A0A8H4X2S7</accession>
<feature type="region of interest" description="Disordered" evidence="1">
    <location>
        <begin position="213"/>
        <end position="323"/>
    </location>
</feature>
<dbReference type="OrthoDB" id="10447830at2759"/>
<reference evidence="2" key="2">
    <citation type="submission" date="2020-05" db="EMBL/GenBank/DDBJ databases">
        <authorList>
            <person name="Kim H.-S."/>
            <person name="Proctor R.H."/>
            <person name="Brown D.W."/>
        </authorList>
    </citation>
    <scope>NUCLEOTIDE SEQUENCE</scope>
    <source>
        <strain evidence="2">NRRL 45417</strain>
    </source>
</reference>
<name>A0A8H4X2S7_9HYPO</name>
<feature type="region of interest" description="Disordered" evidence="1">
    <location>
        <begin position="178"/>
        <end position="197"/>
    </location>
</feature>
<sequence>MVGGLEEEDRIGRGRHINTSGPEVTVTETSDDGPRTVEQGIKHGDVPSHADHSQNEAIRDMSSDREMAASANLEAVDDVECDTFDPINDVEILGDRDEPSAVGTDSENEKMTEDVVDSHSEYYHAGRRDDDGFEPVGSGDHIEAYGNGIRSASMDPSESDADLHISLLDVDTYQNHGASTQNTYDNDTRDDSNASVPCDSGAFFRTTQKEVNNPLIDLTGDDEVDTTSPDGDTSSLDGGYAMLTKTGPGDDGLDDDASIEEIDPNHNPGSRELTLAPGVRRNPQTADLNSDEEGSRATKRQRTADHNTSGGSTGIRGNANLGPTMDNVDVVPVTNVGAGNLSTMQWLHMTHGKESGIGFNPEILHRLTQTGRSDVRRWSTNIRFGGFCMFVLHVLPPHHNASDLDVENLAESISTWARNELNNNFAPVIENGITVGYAVNDTHVEEATATARNDEGDEHDDEDMVMAFA</sequence>
<evidence type="ECO:0000313" key="3">
    <source>
        <dbReference type="Proteomes" id="UP000604273"/>
    </source>
</evidence>
<feature type="region of interest" description="Disordered" evidence="1">
    <location>
        <begin position="1"/>
        <end position="69"/>
    </location>
</feature>
<keyword evidence="3" id="KW-1185">Reference proteome</keyword>